<evidence type="ECO:0000256" key="6">
    <source>
        <dbReference type="ARBA" id="ARBA00022692"/>
    </source>
</evidence>
<evidence type="ECO:0000256" key="5">
    <source>
        <dbReference type="ARBA" id="ARBA00022519"/>
    </source>
</evidence>
<keyword evidence="9 10" id="KW-0472">Membrane</keyword>
<protein>
    <submittedName>
        <fullName evidence="11">Type II secretion system protein M</fullName>
    </submittedName>
</protein>
<dbReference type="GO" id="GO:0015628">
    <property type="term" value="P:protein secretion by the type II secretion system"/>
    <property type="evidence" value="ECO:0007669"/>
    <property type="project" value="InterPro"/>
</dbReference>
<keyword evidence="6 10" id="KW-0812">Transmembrane</keyword>
<dbReference type="OrthoDB" id="7432850at2"/>
<dbReference type="GO" id="GO:0005886">
    <property type="term" value="C:plasma membrane"/>
    <property type="evidence" value="ECO:0007669"/>
    <property type="project" value="UniProtKB-SubCell"/>
</dbReference>
<comment type="subcellular location">
    <subcellularLocation>
        <location evidence="1">Cell inner membrane</location>
        <topology evidence="1">Single-pass membrane protein</topology>
    </subcellularLocation>
</comment>
<evidence type="ECO:0000313" key="12">
    <source>
        <dbReference type="Proteomes" id="UP000321129"/>
    </source>
</evidence>
<evidence type="ECO:0000256" key="9">
    <source>
        <dbReference type="ARBA" id="ARBA00023136"/>
    </source>
</evidence>
<evidence type="ECO:0000256" key="1">
    <source>
        <dbReference type="ARBA" id="ARBA00004377"/>
    </source>
</evidence>
<dbReference type="GO" id="GO:0015627">
    <property type="term" value="C:type II protein secretion system complex"/>
    <property type="evidence" value="ECO:0007669"/>
    <property type="project" value="InterPro"/>
</dbReference>
<dbReference type="InterPro" id="IPR007690">
    <property type="entry name" value="T2SS_GspM"/>
</dbReference>
<dbReference type="Proteomes" id="UP000321129">
    <property type="component" value="Unassembled WGS sequence"/>
</dbReference>
<sequence length="160" mass="17318">MIARLIDYWGQRSLRERRLIAIMLIIAVPLLLWLLVARPLNGALADAKERQAEAVARHGRILARIDAIDDETTSDSSPVNVGSLDLFVAEAASQRGLTIDSNSPQGSDAVSVRIAHARPEALVEWLIGFEKQGIVVAEMHMTANADGSAALDAQLRRSGT</sequence>
<keyword evidence="4" id="KW-1003">Cell membrane</keyword>
<evidence type="ECO:0000313" key="11">
    <source>
        <dbReference type="EMBL" id="TXC74337.1"/>
    </source>
</evidence>
<dbReference type="RefSeq" id="WP_147122389.1">
    <property type="nucleotide sequence ID" value="NZ_VOPY01000001.1"/>
</dbReference>
<evidence type="ECO:0000256" key="4">
    <source>
        <dbReference type="ARBA" id="ARBA00022475"/>
    </source>
</evidence>
<gene>
    <name evidence="11" type="ORF">FSZ31_06480</name>
</gene>
<evidence type="ECO:0000256" key="7">
    <source>
        <dbReference type="ARBA" id="ARBA00022927"/>
    </source>
</evidence>
<dbReference type="Gene3D" id="3.30.1360.100">
    <property type="entry name" value="General secretion pathway protein M, EpsM"/>
    <property type="match status" value="1"/>
</dbReference>
<keyword evidence="3" id="KW-0813">Transport</keyword>
<evidence type="ECO:0000256" key="10">
    <source>
        <dbReference type="SAM" id="Phobius"/>
    </source>
</evidence>
<proteinExistence type="inferred from homology"/>
<evidence type="ECO:0000256" key="8">
    <source>
        <dbReference type="ARBA" id="ARBA00022989"/>
    </source>
</evidence>
<keyword evidence="12" id="KW-1185">Reference proteome</keyword>
<evidence type="ECO:0000256" key="3">
    <source>
        <dbReference type="ARBA" id="ARBA00022448"/>
    </source>
</evidence>
<accession>A0A5C6UMS1</accession>
<keyword evidence="7" id="KW-0653">Protein transport</keyword>
<name>A0A5C6UMS1_9SPHN</name>
<comment type="similarity">
    <text evidence="2">Belongs to the GSP M family.</text>
</comment>
<comment type="caution">
    <text evidence="11">The sequence shown here is derived from an EMBL/GenBank/DDBJ whole genome shotgun (WGS) entry which is preliminary data.</text>
</comment>
<dbReference type="Pfam" id="PF04612">
    <property type="entry name" value="T2SSM"/>
    <property type="match status" value="1"/>
</dbReference>
<keyword evidence="5" id="KW-0997">Cell inner membrane</keyword>
<dbReference type="InterPro" id="IPR023229">
    <property type="entry name" value="T2SS_M_periplasmic_sf"/>
</dbReference>
<organism evidence="11 12">
    <name type="scientific">Flavisphingopyxis soli</name>
    <dbReference type="NCBI Taxonomy" id="2601267"/>
    <lineage>
        <taxon>Bacteria</taxon>
        <taxon>Pseudomonadati</taxon>
        <taxon>Pseudomonadota</taxon>
        <taxon>Alphaproteobacteria</taxon>
        <taxon>Sphingomonadales</taxon>
        <taxon>Sphingopyxidaceae</taxon>
        <taxon>Flavisphingopyxis</taxon>
    </lineage>
</organism>
<feature type="transmembrane region" description="Helical" evidence="10">
    <location>
        <begin position="20"/>
        <end position="40"/>
    </location>
</feature>
<dbReference type="SUPFAM" id="SSF103054">
    <property type="entry name" value="General secretion pathway protein M, EpsM"/>
    <property type="match status" value="1"/>
</dbReference>
<reference evidence="11 12" key="1">
    <citation type="submission" date="2019-08" db="EMBL/GenBank/DDBJ databases">
        <title>Sphingorhabdus soil sp. nov., isolated from arctic soil.</title>
        <authorList>
            <person name="Liu Y."/>
        </authorList>
    </citation>
    <scope>NUCLEOTIDE SEQUENCE [LARGE SCALE GENOMIC DNA]</scope>
    <source>
        <strain evidence="11 12">D-2Q-5-6</strain>
    </source>
</reference>
<dbReference type="AlphaFoldDB" id="A0A5C6UMS1"/>
<evidence type="ECO:0000256" key="2">
    <source>
        <dbReference type="ARBA" id="ARBA00010637"/>
    </source>
</evidence>
<keyword evidence="8 10" id="KW-1133">Transmembrane helix</keyword>
<dbReference type="EMBL" id="VOPY01000001">
    <property type="protein sequence ID" value="TXC74337.1"/>
    <property type="molecule type" value="Genomic_DNA"/>
</dbReference>